<feature type="compositionally biased region" description="Low complexity" evidence="1">
    <location>
        <begin position="98"/>
        <end position="116"/>
    </location>
</feature>
<gene>
    <name evidence="2" type="primary">miaA</name>
    <name evidence="2" type="ORF">SPIL2461_LOCUS16949</name>
</gene>
<feature type="region of interest" description="Disordered" evidence="1">
    <location>
        <begin position="36"/>
        <end position="116"/>
    </location>
</feature>
<dbReference type="OrthoDB" id="10650355at2759"/>
<evidence type="ECO:0000313" key="3">
    <source>
        <dbReference type="Proteomes" id="UP000649617"/>
    </source>
</evidence>
<evidence type="ECO:0000313" key="2">
    <source>
        <dbReference type="EMBL" id="CAE7640473.1"/>
    </source>
</evidence>
<dbReference type="EMBL" id="CAJNIZ010042847">
    <property type="protein sequence ID" value="CAE7640473.1"/>
    <property type="molecule type" value="Genomic_DNA"/>
</dbReference>
<accession>A0A812VSK5</accession>
<dbReference type="AlphaFoldDB" id="A0A812VSK5"/>
<keyword evidence="3" id="KW-1185">Reference proteome</keyword>
<reference evidence="2" key="1">
    <citation type="submission" date="2021-02" db="EMBL/GenBank/DDBJ databases">
        <authorList>
            <person name="Dougan E. K."/>
            <person name="Rhodes N."/>
            <person name="Thang M."/>
            <person name="Chan C."/>
        </authorList>
    </citation>
    <scope>NUCLEOTIDE SEQUENCE</scope>
</reference>
<feature type="compositionally biased region" description="Acidic residues" evidence="1">
    <location>
        <begin position="51"/>
        <end position="74"/>
    </location>
</feature>
<evidence type="ECO:0000256" key="1">
    <source>
        <dbReference type="SAM" id="MobiDB-lite"/>
    </source>
</evidence>
<protein>
    <submittedName>
        <fullName evidence="2">MiaA protein</fullName>
    </submittedName>
</protein>
<comment type="caution">
    <text evidence="2">The sequence shown here is derived from an EMBL/GenBank/DDBJ whole genome shotgun (WGS) entry which is preliminary data.</text>
</comment>
<proteinExistence type="predicted"/>
<name>A0A812VSK5_SYMPI</name>
<sequence>MASGAEEESMLLADDECRPDASECLLHALQKRGVVVEHKVAPPDPTPTEEGSAEEDAAEEDVAEEDTAADDAAEDSPAVEVVDEEVPEVDKNSTGAHANNETEAATTSNATDSEAA</sequence>
<organism evidence="2 3">
    <name type="scientific">Symbiodinium pilosum</name>
    <name type="common">Dinoflagellate</name>
    <dbReference type="NCBI Taxonomy" id="2952"/>
    <lineage>
        <taxon>Eukaryota</taxon>
        <taxon>Sar</taxon>
        <taxon>Alveolata</taxon>
        <taxon>Dinophyceae</taxon>
        <taxon>Suessiales</taxon>
        <taxon>Symbiodiniaceae</taxon>
        <taxon>Symbiodinium</taxon>
    </lineage>
</organism>
<dbReference type="Proteomes" id="UP000649617">
    <property type="component" value="Unassembled WGS sequence"/>
</dbReference>